<dbReference type="AlphaFoldDB" id="A0A5C4N8X6"/>
<evidence type="ECO:0000256" key="3">
    <source>
        <dbReference type="SAM" id="SignalP"/>
    </source>
</evidence>
<comment type="similarity">
    <text evidence="1">Belongs to the membrane fusion protein (MFP) (TC 8.A.1) family.</text>
</comment>
<feature type="chain" id="PRO_5023039488" evidence="3">
    <location>
        <begin position="28"/>
        <end position="410"/>
    </location>
</feature>
<proteinExistence type="inferred from homology"/>
<dbReference type="OrthoDB" id="7422354at2"/>
<dbReference type="InterPro" id="IPR058792">
    <property type="entry name" value="Beta-barrel_RND_2"/>
</dbReference>
<feature type="domain" description="CusB-like beta-barrel" evidence="5">
    <location>
        <begin position="250"/>
        <end position="318"/>
    </location>
</feature>
<dbReference type="Gene3D" id="2.40.30.170">
    <property type="match status" value="1"/>
</dbReference>
<accession>A0A5C4N8X6</accession>
<evidence type="ECO:0000256" key="2">
    <source>
        <dbReference type="SAM" id="Coils"/>
    </source>
</evidence>
<dbReference type="Proteomes" id="UP000305709">
    <property type="component" value="Unassembled WGS sequence"/>
</dbReference>
<keyword evidence="3" id="KW-0732">Signal</keyword>
<dbReference type="InterPro" id="IPR058624">
    <property type="entry name" value="MdtA-like_HH"/>
</dbReference>
<dbReference type="Gene3D" id="1.10.287.470">
    <property type="entry name" value="Helix hairpin bin"/>
    <property type="match status" value="1"/>
</dbReference>
<keyword evidence="2" id="KW-0175">Coiled coil</keyword>
<feature type="coiled-coil region" evidence="2">
    <location>
        <begin position="114"/>
        <end position="214"/>
    </location>
</feature>
<dbReference type="GO" id="GO:1990281">
    <property type="term" value="C:efflux pump complex"/>
    <property type="evidence" value="ECO:0007669"/>
    <property type="project" value="TreeGrafter"/>
</dbReference>
<evidence type="ECO:0000256" key="1">
    <source>
        <dbReference type="ARBA" id="ARBA00009477"/>
    </source>
</evidence>
<comment type="caution">
    <text evidence="7">The sequence shown here is derived from an EMBL/GenBank/DDBJ whole genome shotgun (WGS) entry which is preliminary data.</text>
</comment>
<sequence>MSPLSPAALLRGACLAALLVAAPQAWAQEAHGEAEAEAPAAEAALPAITVSEVRALPLTDRVIASGLVDAVEEVAVQPLVEGQPIDELLADVGDTVTEGQVLARLSTSTLELQLSQLAANRATAEASITQAEASLVEARASAEEAQRVANRTAELAEAGSVSSAQRDQAEAAAVQAQARLRVAEQGIASAQAQLELADAQIANAELQLSRTEVKAPVAGLVVARNAQVGAIASSAAGPMFTLVRDGAMELRADVSEQDLLKLRPGQAARLSAVQGSAPIPGEVRLVEPAIDPQTRLGVARVQIDDPSRVVKGMFLTAEVIVDEQEMMAVPVTAVGQGPDGATVMRVRDGVAERVSVTVGIRDGGLIGITEGLEAGDQVVTKAGAFVRDGDRINPIPAEMETASATPAQGE</sequence>
<dbReference type="SUPFAM" id="SSF111369">
    <property type="entry name" value="HlyD-like secretion proteins"/>
    <property type="match status" value="2"/>
</dbReference>
<keyword evidence="8" id="KW-1185">Reference proteome</keyword>
<evidence type="ECO:0000259" key="4">
    <source>
        <dbReference type="Pfam" id="PF25876"/>
    </source>
</evidence>
<evidence type="ECO:0000313" key="7">
    <source>
        <dbReference type="EMBL" id="TNC59174.1"/>
    </source>
</evidence>
<dbReference type="PANTHER" id="PTHR30469">
    <property type="entry name" value="MULTIDRUG RESISTANCE PROTEIN MDTA"/>
    <property type="match status" value="1"/>
</dbReference>
<dbReference type="InterPro" id="IPR058637">
    <property type="entry name" value="YknX-like_C"/>
</dbReference>
<dbReference type="InterPro" id="IPR006143">
    <property type="entry name" value="RND_pump_MFP"/>
</dbReference>
<feature type="domain" description="Multidrug resistance protein MdtA-like alpha-helical hairpin" evidence="4">
    <location>
        <begin position="129"/>
        <end position="195"/>
    </location>
</feature>
<name>A0A5C4N8X6_9RHOB</name>
<dbReference type="Pfam" id="PF25989">
    <property type="entry name" value="YknX_C"/>
    <property type="match status" value="1"/>
</dbReference>
<dbReference type="Pfam" id="PF25876">
    <property type="entry name" value="HH_MFP_RND"/>
    <property type="match status" value="1"/>
</dbReference>
<evidence type="ECO:0000259" key="5">
    <source>
        <dbReference type="Pfam" id="PF25954"/>
    </source>
</evidence>
<evidence type="ECO:0000259" key="6">
    <source>
        <dbReference type="Pfam" id="PF25989"/>
    </source>
</evidence>
<gene>
    <name evidence="7" type="ORF">FHG71_23080</name>
</gene>
<protein>
    <submittedName>
        <fullName evidence="7">Efflux RND transporter periplasmic adaptor subunit</fullName>
    </submittedName>
</protein>
<dbReference type="Gene3D" id="2.40.50.100">
    <property type="match status" value="1"/>
</dbReference>
<dbReference type="PANTHER" id="PTHR30469:SF15">
    <property type="entry name" value="HLYD FAMILY OF SECRETION PROTEINS"/>
    <property type="match status" value="1"/>
</dbReference>
<dbReference type="RefSeq" id="WP_139084148.1">
    <property type="nucleotide sequence ID" value="NZ_VDFV01000125.1"/>
</dbReference>
<feature type="signal peptide" evidence="3">
    <location>
        <begin position="1"/>
        <end position="27"/>
    </location>
</feature>
<dbReference type="GO" id="GO:0015562">
    <property type="term" value="F:efflux transmembrane transporter activity"/>
    <property type="evidence" value="ECO:0007669"/>
    <property type="project" value="TreeGrafter"/>
</dbReference>
<dbReference type="NCBIfam" id="TIGR01730">
    <property type="entry name" value="RND_mfp"/>
    <property type="match status" value="1"/>
</dbReference>
<dbReference type="EMBL" id="VDFV01000125">
    <property type="protein sequence ID" value="TNC59174.1"/>
    <property type="molecule type" value="Genomic_DNA"/>
</dbReference>
<dbReference type="Pfam" id="PF25954">
    <property type="entry name" value="Beta-barrel_RND_2"/>
    <property type="match status" value="1"/>
</dbReference>
<dbReference type="Gene3D" id="2.40.420.20">
    <property type="match status" value="1"/>
</dbReference>
<evidence type="ECO:0000313" key="8">
    <source>
        <dbReference type="Proteomes" id="UP000305709"/>
    </source>
</evidence>
<feature type="domain" description="YknX-like C-terminal permuted SH3-like" evidence="6">
    <location>
        <begin position="327"/>
        <end position="392"/>
    </location>
</feature>
<organism evidence="7 8">
    <name type="scientific">Rubellimicrobium roseum</name>
    <dbReference type="NCBI Taxonomy" id="687525"/>
    <lineage>
        <taxon>Bacteria</taxon>
        <taxon>Pseudomonadati</taxon>
        <taxon>Pseudomonadota</taxon>
        <taxon>Alphaproteobacteria</taxon>
        <taxon>Rhodobacterales</taxon>
        <taxon>Roseobacteraceae</taxon>
        <taxon>Rubellimicrobium</taxon>
    </lineage>
</organism>
<reference evidence="7 8" key="1">
    <citation type="submission" date="2019-06" db="EMBL/GenBank/DDBJ databases">
        <authorList>
            <person name="Jiang L."/>
        </authorList>
    </citation>
    <scope>NUCLEOTIDE SEQUENCE [LARGE SCALE GENOMIC DNA]</scope>
    <source>
        <strain evidence="7 8">YIM 48858</strain>
    </source>
</reference>